<evidence type="ECO:0000313" key="8">
    <source>
        <dbReference type="Proteomes" id="UP000263486"/>
    </source>
</evidence>
<comment type="function">
    <text evidence="6">Bidirectionally degrades single-stranded DNA into large acid-insoluble oligonucleotides, which are then degraded further into small acid-soluble oligonucleotides.</text>
</comment>
<dbReference type="EC" id="3.1.11.6" evidence="6"/>
<keyword evidence="3 6" id="KW-0540">Nuclease</keyword>
<dbReference type="Pfam" id="PF02609">
    <property type="entry name" value="Exonuc_VII_S"/>
    <property type="match status" value="1"/>
</dbReference>
<evidence type="ECO:0000256" key="3">
    <source>
        <dbReference type="ARBA" id="ARBA00022722"/>
    </source>
</evidence>
<keyword evidence="8" id="KW-1185">Reference proteome</keyword>
<dbReference type="SUPFAM" id="SSF116842">
    <property type="entry name" value="XseB-like"/>
    <property type="match status" value="1"/>
</dbReference>
<dbReference type="Proteomes" id="UP000263486">
    <property type="component" value="Unassembled WGS sequence"/>
</dbReference>
<comment type="similarity">
    <text evidence="1 6">Belongs to the XseB family.</text>
</comment>
<evidence type="ECO:0000256" key="1">
    <source>
        <dbReference type="ARBA" id="ARBA00009998"/>
    </source>
</evidence>
<comment type="caution">
    <text evidence="7">The sequence shown here is derived from an EMBL/GenBank/DDBJ whole genome shotgun (WGS) entry which is preliminary data.</text>
</comment>
<dbReference type="EMBL" id="QUAJ01000013">
    <property type="protein sequence ID" value="REI41073.1"/>
    <property type="molecule type" value="Genomic_DNA"/>
</dbReference>
<organism evidence="7 8">
    <name type="scientific">Psychrilyobacter piezotolerans</name>
    <dbReference type="NCBI Taxonomy" id="2293438"/>
    <lineage>
        <taxon>Bacteria</taxon>
        <taxon>Fusobacteriati</taxon>
        <taxon>Fusobacteriota</taxon>
        <taxon>Fusobacteriia</taxon>
        <taxon>Fusobacteriales</taxon>
        <taxon>Fusobacteriaceae</taxon>
        <taxon>Psychrilyobacter</taxon>
    </lineage>
</organism>
<protein>
    <recommendedName>
        <fullName evidence="6">Exodeoxyribonuclease 7 small subunit</fullName>
        <ecNumber evidence="6">3.1.11.6</ecNumber>
    </recommendedName>
    <alternativeName>
        <fullName evidence="6">Exodeoxyribonuclease VII small subunit</fullName>
        <shortName evidence="6">Exonuclease VII small subunit</shortName>
    </alternativeName>
</protein>
<proteinExistence type="inferred from homology"/>
<dbReference type="InterPro" id="IPR003761">
    <property type="entry name" value="Exonuc_VII_S"/>
</dbReference>
<comment type="subcellular location">
    <subcellularLocation>
        <location evidence="6">Cytoplasm</location>
    </subcellularLocation>
</comment>
<dbReference type="PANTHER" id="PTHR34137">
    <property type="entry name" value="EXODEOXYRIBONUCLEASE 7 SMALL SUBUNIT"/>
    <property type="match status" value="1"/>
</dbReference>
<keyword evidence="4 6" id="KW-0378">Hydrolase</keyword>
<comment type="catalytic activity">
    <reaction evidence="6">
        <text>Exonucleolytic cleavage in either 5'- to 3'- or 3'- to 5'-direction to yield nucleoside 5'-phosphates.</text>
        <dbReference type="EC" id="3.1.11.6"/>
    </reaction>
</comment>
<dbReference type="PIRSF" id="PIRSF006488">
    <property type="entry name" value="Exonuc_VII_S"/>
    <property type="match status" value="1"/>
</dbReference>
<dbReference type="RefSeq" id="WP_114642431.1">
    <property type="nucleotide sequence ID" value="NZ_JAACIO010000014.1"/>
</dbReference>
<evidence type="ECO:0000256" key="6">
    <source>
        <dbReference type="HAMAP-Rule" id="MF_00337"/>
    </source>
</evidence>
<dbReference type="GO" id="GO:0008855">
    <property type="term" value="F:exodeoxyribonuclease VII activity"/>
    <property type="evidence" value="ECO:0007669"/>
    <property type="project" value="UniProtKB-EC"/>
</dbReference>
<keyword evidence="2 6" id="KW-0963">Cytoplasm</keyword>
<comment type="subunit">
    <text evidence="6">Heterooligomer composed of large and small subunits.</text>
</comment>
<evidence type="ECO:0000313" key="7">
    <source>
        <dbReference type="EMBL" id="REI41073.1"/>
    </source>
</evidence>
<dbReference type="InterPro" id="IPR037004">
    <property type="entry name" value="Exonuc_VII_ssu_sf"/>
</dbReference>
<dbReference type="PANTHER" id="PTHR34137:SF1">
    <property type="entry name" value="EXODEOXYRIBONUCLEASE 7 SMALL SUBUNIT"/>
    <property type="match status" value="1"/>
</dbReference>
<dbReference type="NCBIfam" id="TIGR01280">
    <property type="entry name" value="xseB"/>
    <property type="match status" value="1"/>
</dbReference>
<evidence type="ECO:0000256" key="4">
    <source>
        <dbReference type="ARBA" id="ARBA00022801"/>
    </source>
</evidence>
<reference evidence="7 8" key="1">
    <citation type="submission" date="2018-08" db="EMBL/GenBank/DDBJ databases">
        <title>Draft genome sequence of Psychrilyobacter sp. strain SD5 isolated from Black Sea water.</title>
        <authorList>
            <person name="Yadav S."/>
            <person name="Villanueva L."/>
            <person name="Damste J.S.S."/>
        </authorList>
    </citation>
    <scope>NUCLEOTIDE SEQUENCE [LARGE SCALE GENOMIC DNA]</scope>
    <source>
        <strain evidence="7 8">SD5</strain>
    </source>
</reference>
<dbReference type="HAMAP" id="MF_00337">
    <property type="entry name" value="Exonuc_7_S"/>
    <property type="match status" value="1"/>
</dbReference>
<dbReference type="Gene3D" id="1.10.287.1040">
    <property type="entry name" value="Exonuclease VII, small subunit"/>
    <property type="match status" value="1"/>
</dbReference>
<sequence length="71" mass="8094">MAKIKTFEENISEIDEIISKLEDGMDLDESMKEYEIAMKLLAKSGAILEKAEGKIKKVMEKNGQIIIEDFE</sequence>
<accession>A0ABX9KGW4</accession>
<evidence type="ECO:0000256" key="2">
    <source>
        <dbReference type="ARBA" id="ARBA00022490"/>
    </source>
</evidence>
<name>A0ABX9KGW4_9FUSO</name>
<keyword evidence="5 6" id="KW-0269">Exonuclease</keyword>
<gene>
    <name evidence="6 7" type="primary">xseB</name>
    <name evidence="7" type="ORF">DYH56_08545</name>
</gene>
<evidence type="ECO:0000256" key="5">
    <source>
        <dbReference type="ARBA" id="ARBA00022839"/>
    </source>
</evidence>